<dbReference type="KEGG" id="dle:115804047"/>
<feature type="compositionally biased region" description="Low complexity" evidence="1">
    <location>
        <begin position="28"/>
        <end position="44"/>
    </location>
</feature>
<dbReference type="InterPro" id="IPR045860">
    <property type="entry name" value="Snake_toxin-like_sf"/>
</dbReference>
<dbReference type="GeneID" id="115804047"/>
<dbReference type="AlphaFoldDB" id="A0A7F8KIU9"/>
<dbReference type="Gene3D" id="2.10.60.10">
    <property type="entry name" value="CD59"/>
    <property type="match status" value="1"/>
</dbReference>
<dbReference type="Proteomes" id="UP000248483">
    <property type="component" value="Unplaced"/>
</dbReference>
<reference evidence="3" key="1">
    <citation type="submission" date="2025-08" db="UniProtKB">
        <authorList>
            <consortium name="RefSeq"/>
        </authorList>
    </citation>
    <scope>IDENTIFICATION</scope>
    <source>
        <tissue evidence="3">Blood</tissue>
    </source>
</reference>
<evidence type="ECO:0000313" key="3">
    <source>
        <dbReference type="RefSeq" id="XP_030620042.1"/>
    </source>
</evidence>
<evidence type="ECO:0000256" key="1">
    <source>
        <dbReference type="SAM" id="MobiDB-lite"/>
    </source>
</evidence>
<organism evidence="2 3">
    <name type="scientific">Delphinapterus leucas</name>
    <name type="common">Beluga whale</name>
    <dbReference type="NCBI Taxonomy" id="9749"/>
    <lineage>
        <taxon>Eukaryota</taxon>
        <taxon>Metazoa</taxon>
        <taxon>Chordata</taxon>
        <taxon>Craniata</taxon>
        <taxon>Vertebrata</taxon>
        <taxon>Euteleostomi</taxon>
        <taxon>Mammalia</taxon>
        <taxon>Eutheria</taxon>
        <taxon>Laurasiatheria</taxon>
        <taxon>Artiodactyla</taxon>
        <taxon>Whippomorpha</taxon>
        <taxon>Cetacea</taxon>
        <taxon>Odontoceti</taxon>
        <taxon>Monodontidae</taxon>
        <taxon>Delphinapterus</taxon>
    </lineage>
</organism>
<name>A0A7F8KIU9_DELLE</name>
<keyword evidence="2" id="KW-1185">Reference proteome</keyword>
<dbReference type="InParanoid" id="A0A7F8KIU9"/>
<dbReference type="CTD" id="432355"/>
<feature type="region of interest" description="Disordered" evidence="1">
    <location>
        <begin position="1"/>
        <end position="48"/>
    </location>
</feature>
<proteinExistence type="predicted"/>
<sequence>MELNEALRRPHSHRAWGPGWTPVLPRPQSSSSAALASGTGQSSSWYKTAARAPWEPGLPQEDMRLLLGLLLAAALNLELGESRGHGHLLSSSPLQVLQCRQCKGFGGCSHKSRCPAGSSRCITIATHE</sequence>
<evidence type="ECO:0000313" key="2">
    <source>
        <dbReference type="Proteomes" id="UP000248483"/>
    </source>
</evidence>
<protein>
    <submittedName>
        <fullName evidence="3">Secreted Ly-6/uPAR domain-containing protein 2</fullName>
    </submittedName>
</protein>
<gene>
    <name evidence="3" type="primary">SLURP2</name>
</gene>
<accession>A0A7F8KIU9</accession>
<dbReference type="RefSeq" id="XP_030620042.1">
    <property type="nucleotide sequence ID" value="XM_030764182.1"/>
</dbReference>